<dbReference type="Pfam" id="PF12802">
    <property type="entry name" value="MarR_2"/>
    <property type="match status" value="1"/>
</dbReference>
<dbReference type="InterPro" id="IPR000835">
    <property type="entry name" value="HTH_MarR-typ"/>
</dbReference>
<dbReference type="GO" id="GO:0006950">
    <property type="term" value="P:response to stress"/>
    <property type="evidence" value="ECO:0007669"/>
    <property type="project" value="TreeGrafter"/>
</dbReference>
<evidence type="ECO:0000313" key="2">
    <source>
        <dbReference type="EMBL" id="VAW31576.1"/>
    </source>
</evidence>
<dbReference type="InterPro" id="IPR039422">
    <property type="entry name" value="MarR/SlyA-like"/>
</dbReference>
<dbReference type="PRINTS" id="PR00598">
    <property type="entry name" value="HTHMARR"/>
</dbReference>
<protein>
    <recommendedName>
        <fullName evidence="1">HTH marR-type domain-containing protein</fullName>
    </recommendedName>
</protein>
<dbReference type="SUPFAM" id="SSF46785">
    <property type="entry name" value="Winged helix' DNA-binding domain"/>
    <property type="match status" value="1"/>
</dbReference>
<evidence type="ECO:0000259" key="1">
    <source>
        <dbReference type="PROSITE" id="PS50995"/>
    </source>
</evidence>
<dbReference type="PROSITE" id="PS50995">
    <property type="entry name" value="HTH_MARR_2"/>
    <property type="match status" value="1"/>
</dbReference>
<dbReference type="SMART" id="SM00347">
    <property type="entry name" value="HTH_MARR"/>
    <property type="match status" value="1"/>
</dbReference>
<accession>A0A3B0VHN5</accession>
<dbReference type="PANTHER" id="PTHR33164">
    <property type="entry name" value="TRANSCRIPTIONAL REGULATOR, MARR FAMILY"/>
    <property type="match status" value="1"/>
</dbReference>
<dbReference type="InterPro" id="IPR036388">
    <property type="entry name" value="WH-like_DNA-bd_sf"/>
</dbReference>
<dbReference type="PANTHER" id="PTHR33164:SF43">
    <property type="entry name" value="HTH-TYPE TRANSCRIPTIONAL REPRESSOR YETL"/>
    <property type="match status" value="1"/>
</dbReference>
<proteinExistence type="predicted"/>
<dbReference type="GO" id="GO:0003700">
    <property type="term" value="F:DNA-binding transcription factor activity"/>
    <property type="evidence" value="ECO:0007669"/>
    <property type="project" value="InterPro"/>
</dbReference>
<dbReference type="Gene3D" id="1.10.10.10">
    <property type="entry name" value="Winged helix-like DNA-binding domain superfamily/Winged helix DNA-binding domain"/>
    <property type="match status" value="1"/>
</dbReference>
<feature type="domain" description="HTH marR-type" evidence="1">
    <location>
        <begin position="8"/>
        <end position="142"/>
    </location>
</feature>
<sequence>MSDDLSVEAYLYHHFHTIYVLLDDGDKRTFKQLDLTFTQYNFLRTLDAANADSLTVSEAAKILLCTRGNITRLVKRLEKSNLVRLGNDAHDQRLVRITLTAKGQGKFEQARQLHNASIQRRMAAFTPEQRQQLIDLTATAVRLLQADLATKTS</sequence>
<gene>
    <name evidence="2" type="ORF">MNBD_CHLOROFLEXI01-4397</name>
</gene>
<name>A0A3B0VHN5_9ZZZZ</name>
<dbReference type="InterPro" id="IPR036390">
    <property type="entry name" value="WH_DNA-bd_sf"/>
</dbReference>
<organism evidence="2">
    <name type="scientific">hydrothermal vent metagenome</name>
    <dbReference type="NCBI Taxonomy" id="652676"/>
    <lineage>
        <taxon>unclassified sequences</taxon>
        <taxon>metagenomes</taxon>
        <taxon>ecological metagenomes</taxon>
    </lineage>
</organism>
<dbReference type="AlphaFoldDB" id="A0A3B0VHN5"/>
<dbReference type="EMBL" id="UOEU01000251">
    <property type="protein sequence ID" value="VAW31576.1"/>
    <property type="molecule type" value="Genomic_DNA"/>
</dbReference>
<reference evidence="2" key="1">
    <citation type="submission" date="2018-06" db="EMBL/GenBank/DDBJ databases">
        <authorList>
            <person name="Zhirakovskaya E."/>
        </authorList>
    </citation>
    <scope>NUCLEOTIDE SEQUENCE</scope>
</reference>